<dbReference type="Gene3D" id="2.60.120.10">
    <property type="entry name" value="Jelly Rolls"/>
    <property type="match status" value="1"/>
</dbReference>
<reference evidence="2 3" key="1">
    <citation type="submission" date="2017-05" db="EMBL/GenBank/DDBJ databases">
        <title>Genomic insights into alkan degradation activity of Oleiphilus messinensis.</title>
        <authorList>
            <person name="Kozyavkin S.A."/>
            <person name="Slesarev A.I."/>
            <person name="Golyshin P.N."/>
            <person name="Korzhenkov A."/>
            <person name="Golyshina O.N."/>
            <person name="Toshchakov S.V."/>
        </authorList>
    </citation>
    <scope>NUCLEOTIDE SEQUENCE [LARGE SCALE GENOMIC DNA]</scope>
    <source>
        <strain evidence="2 3">ME102</strain>
    </source>
</reference>
<evidence type="ECO:0000259" key="1">
    <source>
        <dbReference type="PROSITE" id="PS50042"/>
    </source>
</evidence>
<proteinExistence type="predicted"/>
<dbReference type="Pfam" id="PF00027">
    <property type="entry name" value="cNMP_binding"/>
    <property type="match status" value="1"/>
</dbReference>
<dbReference type="InterPro" id="IPR000595">
    <property type="entry name" value="cNMP-bd_dom"/>
</dbReference>
<protein>
    <recommendedName>
        <fullName evidence="1">Cyclic nucleotide-binding domain-containing protein</fullName>
    </recommendedName>
</protein>
<dbReference type="EMBL" id="CP021425">
    <property type="protein sequence ID" value="ARU55391.1"/>
    <property type="molecule type" value="Genomic_DNA"/>
</dbReference>
<gene>
    <name evidence="2" type="ORF">OLMES_1312</name>
</gene>
<dbReference type="SMART" id="SM00100">
    <property type="entry name" value="cNMP"/>
    <property type="match status" value="1"/>
</dbReference>
<dbReference type="CDD" id="cd00038">
    <property type="entry name" value="CAP_ED"/>
    <property type="match status" value="1"/>
</dbReference>
<dbReference type="InterPro" id="IPR014710">
    <property type="entry name" value="RmlC-like_jellyroll"/>
</dbReference>
<dbReference type="PANTHER" id="PTHR24567:SF26">
    <property type="entry name" value="REGULATORY PROTEIN YEIL"/>
    <property type="match status" value="1"/>
</dbReference>
<dbReference type="AlphaFoldDB" id="A0A1Y0I4Q1"/>
<feature type="domain" description="Cyclic nucleotide-binding" evidence="1">
    <location>
        <begin position="158"/>
        <end position="282"/>
    </location>
</feature>
<dbReference type="GO" id="GO:0005829">
    <property type="term" value="C:cytosol"/>
    <property type="evidence" value="ECO:0007669"/>
    <property type="project" value="TreeGrafter"/>
</dbReference>
<dbReference type="OrthoDB" id="9777588at2"/>
<sequence length="365" mass="40461">MSIVFSWVKTDEDRDTLFQFLGARLGSGKYYYDRTDLMPSTQHLLVLNNSRAIASLRLRTDLSAVDMADSPEANDILIDRFVVDDAHDVSDVTLLILKQVLYSHRQKCEGFSIYVDSTCNFSVQSPFVDTTRSISASEQDSDHSIERKHRKLLSDSALPSSFSEAHLSNQMDLFAGHDRAVVAKDEAIFKRGEPAPYLYLIARGSVNLCVPDHNGTNKPAFTVGPGEIIGEAVLLNSDKNCYDAIAASQDVDLYMVPKQELMSIIAKDESIRNDLMPLASTRMMQLTGGEPPIESIGKHQIVFDILSSLVDTRRKSGQEHSELCSLEWLASQCGIVQAYCSKLIADSMQYTLMDDKVLPSPAGSH</sequence>
<dbReference type="KEGG" id="ome:OLMES_1312"/>
<dbReference type="Proteomes" id="UP000196027">
    <property type="component" value="Chromosome"/>
</dbReference>
<dbReference type="GO" id="GO:0003700">
    <property type="term" value="F:DNA-binding transcription factor activity"/>
    <property type="evidence" value="ECO:0007669"/>
    <property type="project" value="TreeGrafter"/>
</dbReference>
<evidence type="ECO:0000313" key="2">
    <source>
        <dbReference type="EMBL" id="ARU55391.1"/>
    </source>
</evidence>
<dbReference type="SUPFAM" id="SSF51206">
    <property type="entry name" value="cAMP-binding domain-like"/>
    <property type="match status" value="1"/>
</dbReference>
<name>A0A1Y0I4Q1_9GAMM</name>
<keyword evidence="3" id="KW-1185">Reference proteome</keyword>
<dbReference type="InterPro" id="IPR018490">
    <property type="entry name" value="cNMP-bd_dom_sf"/>
</dbReference>
<evidence type="ECO:0000313" key="3">
    <source>
        <dbReference type="Proteomes" id="UP000196027"/>
    </source>
</evidence>
<dbReference type="InterPro" id="IPR050397">
    <property type="entry name" value="Env_Response_Regulators"/>
</dbReference>
<dbReference type="PROSITE" id="PS50042">
    <property type="entry name" value="CNMP_BINDING_3"/>
    <property type="match status" value="1"/>
</dbReference>
<dbReference type="PANTHER" id="PTHR24567">
    <property type="entry name" value="CRP FAMILY TRANSCRIPTIONAL REGULATORY PROTEIN"/>
    <property type="match status" value="1"/>
</dbReference>
<accession>A0A1Y0I4Q1</accession>
<organism evidence="2 3">
    <name type="scientific">Oleiphilus messinensis</name>
    <dbReference type="NCBI Taxonomy" id="141451"/>
    <lineage>
        <taxon>Bacteria</taxon>
        <taxon>Pseudomonadati</taxon>
        <taxon>Pseudomonadota</taxon>
        <taxon>Gammaproteobacteria</taxon>
        <taxon>Oceanospirillales</taxon>
        <taxon>Oleiphilaceae</taxon>
        <taxon>Oleiphilus</taxon>
    </lineage>
</organism>